<comment type="caution">
    <text evidence="7">The sequence shown here is derived from an EMBL/GenBank/DDBJ whole genome shotgun (WGS) entry which is preliminary data.</text>
</comment>
<dbReference type="InterPro" id="IPR036388">
    <property type="entry name" value="WH-like_DNA-bd_sf"/>
</dbReference>
<dbReference type="Gene3D" id="3.40.50.2300">
    <property type="match status" value="1"/>
</dbReference>
<dbReference type="Pfam" id="PF08279">
    <property type="entry name" value="HTH_11"/>
    <property type="match status" value="1"/>
</dbReference>
<dbReference type="InterPro" id="IPR050661">
    <property type="entry name" value="BglG_antiterminators"/>
</dbReference>
<evidence type="ECO:0000256" key="2">
    <source>
        <dbReference type="ARBA" id="ARBA00023015"/>
    </source>
</evidence>
<dbReference type="PANTHER" id="PTHR30185">
    <property type="entry name" value="CRYPTIC BETA-GLUCOSIDE BGL OPERON ANTITERMINATOR"/>
    <property type="match status" value="1"/>
</dbReference>
<dbReference type="InterPro" id="IPR036390">
    <property type="entry name" value="WH_DNA-bd_sf"/>
</dbReference>
<evidence type="ECO:0000256" key="1">
    <source>
        <dbReference type="ARBA" id="ARBA00022737"/>
    </source>
</evidence>
<evidence type="ECO:0000313" key="8">
    <source>
        <dbReference type="Proteomes" id="UP001344632"/>
    </source>
</evidence>
<feature type="domain" description="PTS EIIA type-2" evidence="5">
    <location>
        <begin position="494"/>
        <end position="637"/>
    </location>
</feature>
<dbReference type="InterPro" id="IPR011608">
    <property type="entry name" value="PRD"/>
</dbReference>
<organism evidence="7 8">
    <name type="scientific">Paenibacillus dokdonensis</name>
    <dbReference type="NCBI Taxonomy" id="2567944"/>
    <lineage>
        <taxon>Bacteria</taxon>
        <taxon>Bacillati</taxon>
        <taxon>Bacillota</taxon>
        <taxon>Bacilli</taxon>
        <taxon>Bacillales</taxon>
        <taxon>Paenibacillaceae</taxon>
        <taxon>Paenibacillus</taxon>
    </lineage>
</organism>
<evidence type="ECO:0000256" key="3">
    <source>
        <dbReference type="ARBA" id="ARBA00023159"/>
    </source>
</evidence>
<keyword evidence="1" id="KW-0677">Repeat</keyword>
<accession>A0ABU6GL19</accession>
<keyword evidence="8" id="KW-1185">Reference proteome</keyword>
<evidence type="ECO:0000256" key="4">
    <source>
        <dbReference type="ARBA" id="ARBA00023163"/>
    </source>
</evidence>
<dbReference type="PROSITE" id="PS51094">
    <property type="entry name" value="PTS_EIIA_TYPE_2"/>
    <property type="match status" value="1"/>
</dbReference>
<evidence type="ECO:0000259" key="5">
    <source>
        <dbReference type="PROSITE" id="PS51094"/>
    </source>
</evidence>
<evidence type="ECO:0000259" key="6">
    <source>
        <dbReference type="PROSITE" id="PS51372"/>
    </source>
</evidence>
<keyword evidence="7" id="KW-0813">Transport</keyword>
<dbReference type="Pfam" id="PF00359">
    <property type="entry name" value="PTS_EIIA_2"/>
    <property type="match status" value="1"/>
</dbReference>
<feature type="domain" description="PRD" evidence="6">
    <location>
        <begin position="285"/>
        <end position="391"/>
    </location>
</feature>
<protein>
    <submittedName>
        <fullName evidence="7">PTS sugar transporter subunit IIA</fullName>
    </submittedName>
</protein>
<dbReference type="InterPro" id="IPR036634">
    <property type="entry name" value="PRD_sf"/>
</dbReference>
<dbReference type="RefSeq" id="WP_326087049.1">
    <property type="nucleotide sequence ID" value="NZ_JARLKZ010000005.1"/>
</dbReference>
<dbReference type="Gene3D" id="3.40.930.10">
    <property type="entry name" value="Mannitol-specific EII, Chain A"/>
    <property type="match status" value="1"/>
</dbReference>
<name>A0ABU6GL19_9BACL</name>
<dbReference type="Proteomes" id="UP001344632">
    <property type="component" value="Unassembled WGS sequence"/>
</dbReference>
<dbReference type="Gene3D" id="1.10.1790.10">
    <property type="entry name" value="PRD domain"/>
    <property type="match status" value="2"/>
</dbReference>
<keyword evidence="2" id="KW-0805">Transcription regulation</keyword>
<dbReference type="PANTHER" id="PTHR30185:SF12">
    <property type="entry name" value="TRANSCRIPTIONAL REGULATOR MANR"/>
    <property type="match status" value="1"/>
</dbReference>
<feature type="domain" description="PRD" evidence="6">
    <location>
        <begin position="171"/>
        <end position="275"/>
    </location>
</feature>
<proteinExistence type="predicted"/>
<dbReference type="EMBL" id="JARLKZ010000005">
    <property type="protein sequence ID" value="MEC0239802.1"/>
    <property type="molecule type" value="Genomic_DNA"/>
</dbReference>
<dbReference type="PROSITE" id="PS51372">
    <property type="entry name" value="PRD_2"/>
    <property type="match status" value="2"/>
</dbReference>
<dbReference type="InterPro" id="IPR016152">
    <property type="entry name" value="PTrfase/Anion_transptr"/>
</dbReference>
<keyword evidence="7" id="KW-0762">Sugar transport</keyword>
<dbReference type="Pfam" id="PF00874">
    <property type="entry name" value="PRD"/>
    <property type="match status" value="2"/>
</dbReference>
<reference evidence="7 8" key="1">
    <citation type="submission" date="2023-03" db="EMBL/GenBank/DDBJ databases">
        <title>Bacillus Genome Sequencing.</title>
        <authorList>
            <person name="Dunlap C."/>
        </authorList>
    </citation>
    <scope>NUCLEOTIDE SEQUENCE [LARGE SCALE GENOMIC DNA]</scope>
    <source>
        <strain evidence="7 8">BD-525</strain>
    </source>
</reference>
<dbReference type="InterPro" id="IPR002178">
    <property type="entry name" value="PTS_EIIA_type-2_dom"/>
</dbReference>
<dbReference type="CDD" id="cd00211">
    <property type="entry name" value="PTS_IIA_fru"/>
    <property type="match status" value="1"/>
</dbReference>
<sequence length="637" mass="74398">MKSAKLTAFLNYLEAQNDRVTAAALANYFKVSTRTIRNYVSTINDESPIIASNSNGYKLMMQENRNVKTASLQTQDTPSKRMNMMLKELIVNTEGLDIFDLSEKIFVSTSTIESDMMSANHLILPFHMKVKRRGNRLILEGEESEKRKLMSHIITQEASPQFLSTVSVQEIFEEYDIVQLKKIVTGILERYNLLINEYTINSILLHLVITMDRIRNNQSIEHNLHARNVKSNLEMNAAIDIADSIGAEYGIVFNEAERYYLMLLLSSKTTLLNYQSLTPDTLPNFVDKHYIDLVYTLLEKVKESYFIDLTEDEFIVKFTLHIRNLIFRARNKQWSRNPLTYSFKDTYPLIHEISVFISNELQKLENISIVEDEIAFISFHIGSFFERKKELETKILCAVVCPNYYGMQLNLVQKIETKFKDVIEIMQVDSEIDHLHHTNSIEFIISTLPMKSLHIPTIFVHPFITTEDFEQIQKLIVKLSERKNILNVKNYLEMFFDEDLFLRNIYLNSAEDYIKFMSQRLFEKHYVKEDYCDSVLEREKMSSTAFNNNVAVPHSITMDANRTGACIIINEKPVRWGEEKVQIITMIAINKTERQLFSHVFESFINILSEWENIKELTKAMDYQDFVNKITLLMDET</sequence>
<dbReference type="SUPFAM" id="SSF55804">
    <property type="entry name" value="Phoshotransferase/anion transport protein"/>
    <property type="match status" value="1"/>
</dbReference>
<keyword evidence="4" id="KW-0804">Transcription</keyword>
<dbReference type="Gene3D" id="1.10.10.10">
    <property type="entry name" value="Winged helix-like DNA-binding domain superfamily/Winged helix DNA-binding domain"/>
    <property type="match status" value="1"/>
</dbReference>
<dbReference type="SUPFAM" id="SSF46785">
    <property type="entry name" value="Winged helix' DNA-binding domain"/>
    <property type="match status" value="1"/>
</dbReference>
<dbReference type="CDD" id="cd05568">
    <property type="entry name" value="PTS_IIB_bgl_like"/>
    <property type="match status" value="1"/>
</dbReference>
<evidence type="ECO:0000313" key="7">
    <source>
        <dbReference type="EMBL" id="MEC0239802.1"/>
    </source>
</evidence>
<gene>
    <name evidence="7" type="ORF">P4H66_08020</name>
</gene>
<dbReference type="SUPFAM" id="SSF63520">
    <property type="entry name" value="PTS-regulatory domain, PRD"/>
    <property type="match status" value="2"/>
</dbReference>
<keyword evidence="3" id="KW-0010">Activator</keyword>
<dbReference type="Pfam" id="PF05043">
    <property type="entry name" value="Mga"/>
    <property type="match status" value="1"/>
</dbReference>
<dbReference type="InterPro" id="IPR007737">
    <property type="entry name" value="Mga_HTH"/>
</dbReference>
<dbReference type="InterPro" id="IPR013196">
    <property type="entry name" value="HTH_11"/>
</dbReference>